<dbReference type="Proteomes" id="UP000515838">
    <property type="component" value="Chromosome"/>
</dbReference>
<dbReference type="Gene3D" id="3.30.70.1290">
    <property type="entry name" value="Transposase IS200-like"/>
    <property type="match status" value="1"/>
</dbReference>
<dbReference type="Pfam" id="PF01797">
    <property type="entry name" value="Y1_Tnp"/>
    <property type="match status" value="1"/>
</dbReference>
<dbReference type="AlphaFoldDB" id="A0A7G9TCK1"/>
<sequence>MPPLVFPHAGHAALRRHRVHLPGHAYLVTATTLARQSFFSEFAPTCAAARRHLAPDVCRDSRLLAWVLMPDHAHWLVQVGDGDHLASMMNRIKSATARAYNEEAGRTGALWARAYHERLLRGDDDVRGAARYLVANPVRAGLVKRVGDYPFWDAVWIGDRSEGAVGAP</sequence>
<dbReference type="InterPro" id="IPR036515">
    <property type="entry name" value="Transposase_17_sf"/>
</dbReference>
<dbReference type="InterPro" id="IPR052715">
    <property type="entry name" value="RAYT_transposase"/>
</dbReference>
<evidence type="ECO:0000313" key="2">
    <source>
        <dbReference type="EMBL" id="QNN77826.1"/>
    </source>
</evidence>
<name>A0A7G9TCK1_PSEMX</name>
<dbReference type="SUPFAM" id="SSF143422">
    <property type="entry name" value="Transposase IS200-like"/>
    <property type="match status" value="1"/>
</dbReference>
<gene>
    <name evidence="2" type="ORF">IAE60_18390</name>
</gene>
<proteinExistence type="predicted"/>
<dbReference type="InterPro" id="IPR002686">
    <property type="entry name" value="Transposase_17"/>
</dbReference>
<organism evidence="2 3">
    <name type="scientific">Pseudoxanthomonas mexicana</name>
    <dbReference type="NCBI Taxonomy" id="128785"/>
    <lineage>
        <taxon>Bacteria</taxon>
        <taxon>Pseudomonadati</taxon>
        <taxon>Pseudomonadota</taxon>
        <taxon>Gammaproteobacteria</taxon>
        <taxon>Lysobacterales</taxon>
        <taxon>Lysobacteraceae</taxon>
        <taxon>Pseudoxanthomonas</taxon>
    </lineage>
</organism>
<protein>
    <submittedName>
        <fullName evidence="2">Transposase</fullName>
    </submittedName>
</protein>
<feature type="domain" description="Transposase IS200-like" evidence="1">
    <location>
        <begin position="21"/>
        <end position="136"/>
    </location>
</feature>
<dbReference type="PANTHER" id="PTHR36966">
    <property type="entry name" value="REP-ASSOCIATED TYROSINE TRANSPOSASE"/>
    <property type="match status" value="1"/>
</dbReference>
<dbReference type="GO" id="GO:0004803">
    <property type="term" value="F:transposase activity"/>
    <property type="evidence" value="ECO:0007669"/>
    <property type="project" value="InterPro"/>
</dbReference>
<dbReference type="GO" id="GO:0043565">
    <property type="term" value="F:sequence-specific DNA binding"/>
    <property type="evidence" value="ECO:0007669"/>
    <property type="project" value="TreeGrafter"/>
</dbReference>
<dbReference type="PANTHER" id="PTHR36966:SF1">
    <property type="entry name" value="REP-ASSOCIATED TYROSINE TRANSPOSASE"/>
    <property type="match status" value="1"/>
</dbReference>
<dbReference type="NCBIfam" id="NF047646">
    <property type="entry name" value="REP_Tyr_transpos"/>
    <property type="match status" value="1"/>
</dbReference>
<accession>A0A7G9TCK1</accession>
<reference evidence="2 3" key="1">
    <citation type="submission" date="2020-08" db="EMBL/GenBank/DDBJ databases">
        <title>Streptomycin Non-resistant strain, P. mexicana.</title>
        <authorList>
            <person name="Ganesh-Kumar S."/>
            <person name="Zhe T."/>
            <person name="Yu Z."/>
            <person name="Min Y."/>
        </authorList>
    </citation>
    <scope>NUCLEOTIDE SEQUENCE [LARGE SCALE GENOMIC DNA]</scope>
    <source>
        <strain evidence="2 3">GTZY2</strain>
    </source>
</reference>
<dbReference type="SMART" id="SM01321">
    <property type="entry name" value="Y1_Tnp"/>
    <property type="match status" value="1"/>
</dbReference>
<evidence type="ECO:0000259" key="1">
    <source>
        <dbReference type="SMART" id="SM01321"/>
    </source>
</evidence>
<dbReference type="GO" id="GO:0006313">
    <property type="term" value="P:DNA transposition"/>
    <property type="evidence" value="ECO:0007669"/>
    <property type="project" value="InterPro"/>
</dbReference>
<dbReference type="EMBL" id="CP060731">
    <property type="protein sequence ID" value="QNN77826.1"/>
    <property type="molecule type" value="Genomic_DNA"/>
</dbReference>
<evidence type="ECO:0000313" key="3">
    <source>
        <dbReference type="Proteomes" id="UP000515838"/>
    </source>
</evidence>